<keyword evidence="3" id="KW-0574">Periplasm</keyword>
<reference evidence="5 6" key="1">
    <citation type="submission" date="2017-02" db="EMBL/GenBank/DDBJ databases">
        <authorList>
            <person name="Peterson S.W."/>
        </authorList>
    </citation>
    <scope>NUCLEOTIDE SEQUENCE [LARGE SCALE GENOMIC DNA]</scope>
    <source>
        <strain evidence="5 6">USBA 369</strain>
    </source>
</reference>
<keyword evidence="4" id="KW-0732">Signal</keyword>
<dbReference type="InterPro" id="IPR006311">
    <property type="entry name" value="TAT_signal"/>
</dbReference>
<dbReference type="OrthoDB" id="2509690at2"/>
<organism evidence="5 6">
    <name type="scientific">Consotaella salsifontis</name>
    <dbReference type="NCBI Taxonomy" id="1365950"/>
    <lineage>
        <taxon>Bacteria</taxon>
        <taxon>Pseudomonadati</taxon>
        <taxon>Pseudomonadota</taxon>
        <taxon>Alphaproteobacteria</taxon>
        <taxon>Hyphomicrobiales</taxon>
        <taxon>Aurantimonadaceae</taxon>
        <taxon>Consotaella</taxon>
    </lineage>
</organism>
<evidence type="ECO:0000313" key="5">
    <source>
        <dbReference type="EMBL" id="SKA12786.1"/>
    </source>
</evidence>
<comment type="similarity">
    <text evidence="2">Belongs to the bacterial solute-binding protein 1 family.</text>
</comment>
<dbReference type="InterPro" id="IPR006059">
    <property type="entry name" value="SBP"/>
</dbReference>
<dbReference type="Proteomes" id="UP000190135">
    <property type="component" value="Unassembled WGS sequence"/>
</dbReference>
<dbReference type="RefSeq" id="WP_078708393.1">
    <property type="nucleotide sequence ID" value="NZ_FUXL01000006.1"/>
</dbReference>
<name>A0A1T4RAG5_9HYPH</name>
<keyword evidence="6" id="KW-1185">Reference proteome</keyword>
<evidence type="ECO:0000256" key="4">
    <source>
        <dbReference type="SAM" id="SignalP"/>
    </source>
</evidence>
<gene>
    <name evidence="5" type="ORF">SAMN05428963_106151</name>
</gene>
<proteinExistence type="inferred from homology"/>
<dbReference type="AlphaFoldDB" id="A0A1T4RAG5"/>
<dbReference type="InterPro" id="IPR050490">
    <property type="entry name" value="Bact_solute-bd_prot1"/>
</dbReference>
<evidence type="ECO:0000256" key="2">
    <source>
        <dbReference type="ARBA" id="ARBA00008520"/>
    </source>
</evidence>
<evidence type="ECO:0000256" key="3">
    <source>
        <dbReference type="ARBA" id="ARBA00022764"/>
    </source>
</evidence>
<feature type="chain" id="PRO_5012097522" evidence="4">
    <location>
        <begin position="39"/>
        <end position="446"/>
    </location>
</feature>
<accession>A0A1T4RAG5</accession>
<dbReference type="Gene3D" id="3.40.190.10">
    <property type="entry name" value="Periplasmic binding protein-like II"/>
    <property type="match status" value="2"/>
</dbReference>
<feature type="signal peptide" evidence="4">
    <location>
        <begin position="1"/>
        <end position="38"/>
    </location>
</feature>
<dbReference type="GO" id="GO:0042597">
    <property type="term" value="C:periplasmic space"/>
    <property type="evidence" value="ECO:0007669"/>
    <property type="project" value="UniProtKB-SubCell"/>
</dbReference>
<dbReference type="STRING" id="1365950.SAMN05428963_106151"/>
<dbReference type="PANTHER" id="PTHR43649">
    <property type="entry name" value="ARABINOSE-BINDING PROTEIN-RELATED"/>
    <property type="match status" value="1"/>
</dbReference>
<dbReference type="EMBL" id="FUXL01000006">
    <property type="protein sequence ID" value="SKA12786.1"/>
    <property type="molecule type" value="Genomic_DNA"/>
</dbReference>
<dbReference type="PROSITE" id="PS51257">
    <property type="entry name" value="PROKAR_LIPOPROTEIN"/>
    <property type="match status" value="1"/>
</dbReference>
<dbReference type="PROSITE" id="PS51318">
    <property type="entry name" value="TAT"/>
    <property type="match status" value="1"/>
</dbReference>
<comment type="subcellular location">
    <subcellularLocation>
        <location evidence="1">Periplasm</location>
    </subcellularLocation>
</comment>
<evidence type="ECO:0000313" key="6">
    <source>
        <dbReference type="Proteomes" id="UP000190135"/>
    </source>
</evidence>
<protein>
    <submittedName>
        <fullName evidence="5">Carbohydrate ABC transporter substrate-binding protein, CUT1 family</fullName>
    </submittedName>
</protein>
<evidence type="ECO:0000256" key="1">
    <source>
        <dbReference type="ARBA" id="ARBA00004418"/>
    </source>
</evidence>
<dbReference type="Pfam" id="PF13416">
    <property type="entry name" value="SBP_bac_8"/>
    <property type="match status" value="1"/>
</dbReference>
<dbReference type="SUPFAM" id="SSF53850">
    <property type="entry name" value="Periplasmic binding protein-like II"/>
    <property type="match status" value="1"/>
</dbReference>
<sequence length="446" mass="47922">MLQTVRMHLSAATRRRALAATATAAMALSISCAGSASAADLPVWDDYSYEGQVAVIETLVKNFEAAHPDVDVQRTQRTFDDLALTLKLAVSAGDGPVVTKVNQGAKDMGAMAKEGLLLPLDPYIQKYGWTERQSDSILARDRWTKDGKFGTGETYGISSLGEIVGLYYNEKVLKDAGVSLPLKTFEDFLEACDKVKAAGATPIAMGTAKQHLALHLLAGISQAHIDASKRSELDDLIYGRGGSWQTPGNVESAALLQKWAEEGYYFDGFQGISGDDAVQLFIAGQAAFLTSGTWYFGDMKANPDIHFMAIPAPKGVEHPLSVGGVDPAWAITALAKDQATKDLAGSYIDYMVSPEAAVEWAKAGYLPSTKLPDDANIDMTPLLKEGVAIWKSLNANDAIGHYPDWSSPTMLKTIDDNMPLLLSGRDTPEAFIGKLQADYAAYLASK</sequence>